<reference evidence="11 12" key="1">
    <citation type="journal article" date="2016" name="Nat. Commun.">
        <title>Thousands of microbial genomes shed light on interconnected biogeochemical processes in an aquifer system.</title>
        <authorList>
            <person name="Anantharaman K."/>
            <person name="Brown C.T."/>
            <person name="Hug L.A."/>
            <person name="Sharon I."/>
            <person name="Castelle C.J."/>
            <person name="Probst A.J."/>
            <person name="Thomas B.C."/>
            <person name="Singh A."/>
            <person name="Wilkins M.J."/>
            <person name="Karaoz U."/>
            <person name="Brodie E.L."/>
            <person name="Williams K.H."/>
            <person name="Hubbard S.S."/>
            <person name="Banfield J.F."/>
        </authorList>
    </citation>
    <scope>NUCLEOTIDE SEQUENCE [LARGE SCALE GENOMIC DNA]</scope>
</reference>
<dbReference type="PANTHER" id="PTHR45825:SF11">
    <property type="entry name" value="ALPHA AMYLASE DOMAIN-CONTAINING PROTEIN"/>
    <property type="match status" value="1"/>
</dbReference>
<evidence type="ECO:0000256" key="3">
    <source>
        <dbReference type="ARBA" id="ARBA00004964"/>
    </source>
</evidence>
<evidence type="ECO:0000259" key="9">
    <source>
        <dbReference type="Pfam" id="PF00534"/>
    </source>
</evidence>
<name>A0A1F6GR57_9PROT</name>
<sequence>MKILMAASEAVPFLKTGGLGDVAGTLALELHKAGHEVILVLPKHGIINTQKFELTPKFSPFFVHLGTATFFASVLETRIEGMPTYLIEYDDFFSRNPIYDDGKKAYPDNGARFAFFSKAVLDLSLALGFAPDVVHCSDWQTALIPYYLKTWGFEGDFFRKTASLLTIHNIGYQGIFDGLGLAPFIGLNWMQLRPDEFEAFGGLNYLKGGFFYADQITTVSPTYAQEILSEPGGNGLSSYLERRKSDVMGILNGIDTQEWNPAKDPFLPAPYTAKNLAGKAKAKEALQKEFLLEVNPNKPVFGVVSRLADQKGFDLLQAIIHELMTWDLQIVLLGSGDKEMEGFFGWLPSIYPGKMGSYIGFQPRLAHLIEGGSDFFLMPSRYEPCGLNQMYSMAYGTLPIVRATGGLADTVTNLDPKTGKGTGFVFNDITPGALKDTIGWALYTWYNERPVIEKMAKQAMAQDFSWAKAVKGYEQAYAKALTRRMGW</sequence>
<evidence type="ECO:0000256" key="6">
    <source>
        <dbReference type="ARBA" id="ARBA00022679"/>
    </source>
</evidence>
<dbReference type="GO" id="GO:0005978">
    <property type="term" value="P:glycogen biosynthetic process"/>
    <property type="evidence" value="ECO:0007669"/>
    <property type="project" value="UniProtKB-UniRule"/>
</dbReference>
<dbReference type="EMBL" id="MFNF01000045">
    <property type="protein sequence ID" value="OGH00529.1"/>
    <property type="molecule type" value="Genomic_DNA"/>
</dbReference>
<dbReference type="NCBIfam" id="TIGR02095">
    <property type="entry name" value="glgA"/>
    <property type="match status" value="1"/>
</dbReference>
<dbReference type="UniPathway" id="UPA00164"/>
<accession>A0A1F6GR57</accession>
<dbReference type="Proteomes" id="UP000177583">
    <property type="component" value="Unassembled WGS sequence"/>
</dbReference>
<evidence type="ECO:0000313" key="11">
    <source>
        <dbReference type="EMBL" id="OGH00529.1"/>
    </source>
</evidence>
<dbReference type="GO" id="GO:0004373">
    <property type="term" value="F:alpha-1,4-glucan glucosyltransferase (UDP-glucose donor) activity"/>
    <property type="evidence" value="ECO:0007669"/>
    <property type="project" value="InterPro"/>
</dbReference>
<dbReference type="PANTHER" id="PTHR45825">
    <property type="entry name" value="GRANULE-BOUND STARCH SYNTHASE 1, CHLOROPLASTIC/AMYLOPLASTIC"/>
    <property type="match status" value="1"/>
</dbReference>
<feature type="domain" description="Glycosyl transferase family 1" evidence="9">
    <location>
        <begin position="293"/>
        <end position="445"/>
    </location>
</feature>
<gene>
    <name evidence="8" type="primary">glgA</name>
    <name evidence="11" type="ORF">A2557_10365</name>
</gene>
<dbReference type="Pfam" id="PF00534">
    <property type="entry name" value="Glycos_transf_1"/>
    <property type="match status" value="1"/>
</dbReference>
<evidence type="ECO:0000256" key="1">
    <source>
        <dbReference type="ARBA" id="ARBA00001478"/>
    </source>
</evidence>
<keyword evidence="6 8" id="KW-0808">Transferase</keyword>
<comment type="similarity">
    <text evidence="4 8">Belongs to the glycosyltransferase 1 family. Bacterial/plant glycogen synthase subfamily.</text>
</comment>
<comment type="caution">
    <text evidence="11">The sequence shown here is derived from an EMBL/GenBank/DDBJ whole genome shotgun (WGS) entry which is preliminary data.</text>
</comment>
<evidence type="ECO:0000256" key="2">
    <source>
        <dbReference type="ARBA" id="ARBA00002764"/>
    </source>
</evidence>
<dbReference type="AlphaFoldDB" id="A0A1F6GR57"/>
<evidence type="ECO:0000256" key="8">
    <source>
        <dbReference type="HAMAP-Rule" id="MF_00484"/>
    </source>
</evidence>
<feature type="domain" description="Starch synthase catalytic" evidence="10">
    <location>
        <begin position="2"/>
        <end position="241"/>
    </location>
</feature>
<keyword evidence="7 8" id="KW-0320">Glycogen biosynthesis</keyword>
<proteinExistence type="inferred from homology"/>
<protein>
    <recommendedName>
        <fullName evidence="8">Glycogen synthase</fullName>
        <ecNumber evidence="8">2.4.1.21</ecNumber>
    </recommendedName>
    <alternativeName>
        <fullName evidence="8">Starch [bacterial glycogen] synthase</fullName>
    </alternativeName>
</protein>
<dbReference type="InterPro" id="IPR001296">
    <property type="entry name" value="Glyco_trans_1"/>
</dbReference>
<dbReference type="GO" id="GO:0005829">
    <property type="term" value="C:cytosol"/>
    <property type="evidence" value="ECO:0007669"/>
    <property type="project" value="TreeGrafter"/>
</dbReference>
<dbReference type="EC" id="2.4.1.21" evidence="8"/>
<comment type="pathway">
    <text evidence="3 8">Glycan biosynthesis; glycogen biosynthesis.</text>
</comment>
<dbReference type="Gene3D" id="3.40.50.2000">
    <property type="entry name" value="Glycogen Phosphorylase B"/>
    <property type="match status" value="2"/>
</dbReference>
<evidence type="ECO:0000259" key="10">
    <source>
        <dbReference type="Pfam" id="PF08323"/>
    </source>
</evidence>
<dbReference type="GO" id="GO:0009011">
    <property type="term" value="F:alpha-1,4-glucan glucosyltransferase (ADP-glucose donor) activity"/>
    <property type="evidence" value="ECO:0007669"/>
    <property type="project" value="UniProtKB-UniRule"/>
</dbReference>
<dbReference type="SUPFAM" id="SSF53756">
    <property type="entry name" value="UDP-Glycosyltransferase/glycogen phosphorylase"/>
    <property type="match status" value="1"/>
</dbReference>
<feature type="binding site" evidence="8">
    <location>
        <position position="15"/>
    </location>
    <ligand>
        <name>ADP-alpha-D-glucose</name>
        <dbReference type="ChEBI" id="CHEBI:57498"/>
    </ligand>
</feature>
<evidence type="ECO:0000256" key="4">
    <source>
        <dbReference type="ARBA" id="ARBA00010281"/>
    </source>
</evidence>
<dbReference type="Pfam" id="PF08323">
    <property type="entry name" value="Glyco_transf_5"/>
    <property type="match status" value="1"/>
</dbReference>
<dbReference type="InterPro" id="IPR011835">
    <property type="entry name" value="GS/SS"/>
</dbReference>
<evidence type="ECO:0000256" key="5">
    <source>
        <dbReference type="ARBA" id="ARBA00022676"/>
    </source>
</evidence>
<dbReference type="CDD" id="cd03791">
    <property type="entry name" value="GT5_Glycogen_synthase_DULL1-like"/>
    <property type="match status" value="1"/>
</dbReference>
<dbReference type="HAMAP" id="MF_00484">
    <property type="entry name" value="Glycogen_synth"/>
    <property type="match status" value="1"/>
</dbReference>
<evidence type="ECO:0000313" key="12">
    <source>
        <dbReference type="Proteomes" id="UP000177583"/>
    </source>
</evidence>
<comment type="catalytic activity">
    <reaction evidence="1 8">
        <text>[(1-&gt;4)-alpha-D-glucosyl](n) + ADP-alpha-D-glucose = [(1-&gt;4)-alpha-D-glucosyl](n+1) + ADP + H(+)</text>
        <dbReference type="Rhea" id="RHEA:18189"/>
        <dbReference type="Rhea" id="RHEA-COMP:9584"/>
        <dbReference type="Rhea" id="RHEA-COMP:9587"/>
        <dbReference type="ChEBI" id="CHEBI:15378"/>
        <dbReference type="ChEBI" id="CHEBI:15444"/>
        <dbReference type="ChEBI" id="CHEBI:57498"/>
        <dbReference type="ChEBI" id="CHEBI:456216"/>
        <dbReference type="EC" id="2.4.1.21"/>
    </reaction>
</comment>
<comment type="function">
    <text evidence="2 8">Synthesizes alpha-1,4-glucan chains using ADP-glucose.</text>
</comment>
<dbReference type="InterPro" id="IPR013534">
    <property type="entry name" value="Starch_synth_cat_dom"/>
</dbReference>
<organism evidence="11 12">
    <name type="scientific">Candidatus Lambdaproteobacteria bacterium RIFOXYD2_FULL_56_26</name>
    <dbReference type="NCBI Taxonomy" id="1817773"/>
    <lineage>
        <taxon>Bacteria</taxon>
        <taxon>Pseudomonadati</taxon>
        <taxon>Pseudomonadota</taxon>
        <taxon>Candidatus Lambdaproteobacteria</taxon>
    </lineage>
</organism>
<evidence type="ECO:0000256" key="7">
    <source>
        <dbReference type="ARBA" id="ARBA00023056"/>
    </source>
</evidence>
<keyword evidence="5 8" id="KW-0328">Glycosyltransferase</keyword>